<accession>A0ABS8RQL8</accession>
<gene>
    <name evidence="2" type="ORF">HAX54_049226</name>
</gene>
<name>A0ABS8RQL8_DATST</name>
<comment type="caution">
    <text evidence="2">The sequence shown here is derived from an EMBL/GenBank/DDBJ whole genome shotgun (WGS) entry which is preliminary data.</text>
</comment>
<dbReference type="EMBL" id="JACEIK010000083">
    <property type="protein sequence ID" value="MCD7449112.1"/>
    <property type="molecule type" value="Genomic_DNA"/>
</dbReference>
<evidence type="ECO:0000313" key="2">
    <source>
        <dbReference type="EMBL" id="MCD7449112.1"/>
    </source>
</evidence>
<proteinExistence type="predicted"/>
<reference evidence="2 3" key="1">
    <citation type="journal article" date="2021" name="BMC Genomics">
        <title>Datura genome reveals duplications of psychoactive alkaloid biosynthetic genes and high mutation rate following tissue culture.</title>
        <authorList>
            <person name="Rajewski A."/>
            <person name="Carter-House D."/>
            <person name="Stajich J."/>
            <person name="Litt A."/>
        </authorList>
    </citation>
    <scope>NUCLEOTIDE SEQUENCE [LARGE SCALE GENOMIC DNA]</scope>
    <source>
        <strain evidence="2">AR-01</strain>
    </source>
</reference>
<feature type="region of interest" description="Disordered" evidence="1">
    <location>
        <begin position="142"/>
        <end position="161"/>
    </location>
</feature>
<evidence type="ECO:0000256" key="1">
    <source>
        <dbReference type="SAM" id="MobiDB-lite"/>
    </source>
</evidence>
<keyword evidence="3" id="KW-1185">Reference proteome</keyword>
<dbReference type="Proteomes" id="UP000823775">
    <property type="component" value="Unassembled WGS sequence"/>
</dbReference>
<evidence type="ECO:0000313" key="3">
    <source>
        <dbReference type="Proteomes" id="UP000823775"/>
    </source>
</evidence>
<protein>
    <submittedName>
        <fullName evidence="2">Uncharacterized protein</fullName>
    </submittedName>
</protein>
<organism evidence="2 3">
    <name type="scientific">Datura stramonium</name>
    <name type="common">Jimsonweed</name>
    <name type="synonym">Common thornapple</name>
    <dbReference type="NCBI Taxonomy" id="4076"/>
    <lineage>
        <taxon>Eukaryota</taxon>
        <taxon>Viridiplantae</taxon>
        <taxon>Streptophyta</taxon>
        <taxon>Embryophyta</taxon>
        <taxon>Tracheophyta</taxon>
        <taxon>Spermatophyta</taxon>
        <taxon>Magnoliopsida</taxon>
        <taxon>eudicotyledons</taxon>
        <taxon>Gunneridae</taxon>
        <taxon>Pentapetalae</taxon>
        <taxon>asterids</taxon>
        <taxon>lamiids</taxon>
        <taxon>Solanales</taxon>
        <taxon>Solanaceae</taxon>
        <taxon>Solanoideae</taxon>
        <taxon>Datureae</taxon>
        <taxon>Datura</taxon>
    </lineage>
</organism>
<sequence>MSSFSILLFSMQGWKIYCKNLSIARAQLLSSPSQFPVNPRTRCSELNLFKSKALTNDCNTSVEIHYNGRKQQRNFLLGKFETCTIGVCAMVNLFEERGRIDEVAHPPKMTFKQRNRGRNKHRRGRQLHRMLQLWQVQAKGQSIERALQRPKAGAPPPAART</sequence>